<dbReference type="PANTHER" id="PTHR15615:SF108">
    <property type="entry name" value="PROTEIN CNPPD1"/>
    <property type="match status" value="1"/>
</dbReference>
<sequence>MAASILTGRGQLTTSIRPALTSVSPFVGLAVDWLAQLFPSTDSPGSRLKGRNRAVDSRQYPDFKHFIETLLFNGRISSATLVHGLIYLGRRAIIEDGAKHKIFLAALLVASKFCDDRYPLSTCFDVNRMERAFLSQIKYNLVAVLLKHGVDIKQIARMVAEKTNTRFYETPVNPRLYPKTEKPANLPSISKVIANRAVAGHSASARATGTARGMGLTMGTARLTDGSASTVHRDQYAKPLPVVPR</sequence>
<reference evidence="1 2" key="1">
    <citation type="submission" date="2016-07" db="EMBL/GenBank/DDBJ databases">
        <title>Pervasive Adenine N6-methylation of Active Genes in Fungi.</title>
        <authorList>
            <consortium name="DOE Joint Genome Institute"/>
            <person name="Mondo S.J."/>
            <person name="Dannebaum R.O."/>
            <person name="Kuo R.C."/>
            <person name="Labutti K."/>
            <person name="Haridas S."/>
            <person name="Kuo A."/>
            <person name="Salamov A."/>
            <person name="Ahrendt S.R."/>
            <person name="Lipzen A."/>
            <person name="Sullivan W."/>
            <person name="Andreopoulos W.B."/>
            <person name="Clum A."/>
            <person name="Lindquist E."/>
            <person name="Daum C."/>
            <person name="Ramamoorthy G.K."/>
            <person name="Gryganskyi A."/>
            <person name="Culley D."/>
            <person name="Magnuson J.K."/>
            <person name="James T.Y."/>
            <person name="O'Malley M.A."/>
            <person name="Stajich J.E."/>
            <person name="Spatafora J.W."/>
            <person name="Visel A."/>
            <person name="Grigoriev I.V."/>
        </authorList>
    </citation>
    <scope>NUCLEOTIDE SEQUENCE [LARGE SCALE GENOMIC DNA]</scope>
    <source>
        <strain evidence="1 2">ATCC 12442</strain>
    </source>
</reference>
<dbReference type="InterPro" id="IPR036915">
    <property type="entry name" value="Cyclin-like_sf"/>
</dbReference>
<dbReference type="EMBL" id="MCFD01000008">
    <property type="protein sequence ID" value="ORX69038.1"/>
    <property type="molecule type" value="Genomic_DNA"/>
</dbReference>
<name>A0A1Y1W6T4_9FUNG</name>
<dbReference type="GeneID" id="63804430"/>
<dbReference type="OrthoDB" id="10250320at2759"/>
<gene>
    <name evidence="1" type="ORF">DL89DRAFT_268071</name>
</gene>
<dbReference type="GO" id="GO:0016538">
    <property type="term" value="F:cyclin-dependent protein serine/threonine kinase regulator activity"/>
    <property type="evidence" value="ECO:0007669"/>
    <property type="project" value="TreeGrafter"/>
</dbReference>
<proteinExistence type="predicted"/>
<evidence type="ECO:0000313" key="1">
    <source>
        <dbReference type="EMBL" id="ORX69038.1"/>
    </source>
</evidence>
<accession>A0A1Y1W6T4</accession>
<protein>
    <recommendedName>
        <fullName evidence="3">Cyclin N-terminal domain-containing protein</fullName>
    </recommendedName>
</protein>
<dbReference type="Proteomes" id="UP000193922">
    <property type="component" value="Unassembled WGS sequence"/>
</dbReference>
<dbReference type="GO" id="GO:0005634">
    <property type="term" value="C:nucleus"/>
    <property type="evidence" value="ECO:0007669"/>
    <property type="project" value="TreeGrafter"/>
</dbReference>
<keyword evidence="2" id="KW-1185">Reference proteome</keyword>
<dbReference type="RefSeq" id="XP_040742770.1">
    <property type="nucleotide sequence ID" value="XM_040887782.1"/>
</dbReference>
<dbReference type="GO" id="GO:0019901">
    <property type="term" value="F:protein kinase binding"/>
    <property type="evidence" value="ECO:0007669"/>
    <property type="project" value="InterPro"/>
</dbReference>
<dbReference type="AlphaFoldDB" id="A0A1Y1W6T4"/>
<dbReference type="Gene3D" id="1.10.472.10">
    <property type="entry name" value="Cyclin-like"/>
    <property type="match status" value="1"/>
</dbReference>
<dbReference type="SUPFAM" id="SSF47954">
    <property type="entry name" value="Cyclin-like"/>
    <property type="match status" value="1"/>
</dbReference>
<comment type="caution">
    <text evidence="1">The sequence shown here is derived from an EMBL/GenBank/DDBJ whole genome shotgun (WGS) entry which is preliminary data.</text>
</comment>
<dbReference type="PANTHER" id="PTHR15615">
    <property type="match status" value="1"/>
</dbReference>
<dbReference type="GO" id="GO:0000307">
    <property type="term" value="C:cyclin-dependent protein kinase holoenzyme complex"/>
    <property type="evidence" value="ECO:0007669"/>
    <property type="project" value="TreeGrafter"/>
</dbReference>
<organism evidence="1 2">
    <name type="scientific">Linderina pennispora</name>
    <dbReference type="NCBI Taxonomy" id="61395"/>
    <lineage>
        <taxon>Eukaryota</taxon>
        <taxon>Fungi</taxon>
        <taxon>Fungi incertae sedis</taxon>
        <taxon>Zoopagomycota</taxon>
        <taxon>Kickxellomycotina</taxon>
        <taxon>Kickxellomycetes</taxon>
        <taxon>Kickxellales</taxon>
        <taxon>Kickxellaceae</taxon>
        <taxon>Linderina</taxon>
    </lineage>
</organism>
<evidence type="ECO:0008006" key="3">
    <source>
        <dbReference type="Google" id="ProtNLM"/>
    </source>
</evidence>
<dbReference type="CDD" id="cd20557">
    <property type="entry name" value="CYCLIN_ScPCL1-like"/>
    <property type="match status" value="1"/>
</dbReference>
<evidence type="ECO:0000313" key="2">
    <source>
        <dbReference type="Proteomes" id="UP000193922"/>
    </source>
</evidence>
<dbReference type="InterPro" id="IPR013922">
    <property type="entry name" value="Cyclin_PHO80-like"/>
</dbReference>